<reference evidence="3 4" key="1">
    <citation type="journal article" date="2019" name="Genome Biol. Evol.">
        <title>The Rhododendron genome and chromosomal organization provide insight into shared whole-genome duplications across the heath family (Ericaceae).</title>
        <authorList>
            <person name="Soza V.L."/>
            <person name="Lindsley D."/>
            <person name="Waalkes A."/>
            <person name="Ramage E."/>
            <person name="Patwardhan R.P."/>
            <person name="Burton J.N."/>
            <person name="Adey A."/>
            <person name="Kumar A."/>
            <person name="Qiu R."/>
            <person name="Shendure J."/>
            <person name="Hall B."/>
        </authorList>
    </citation>
    <scope>NUCLEOTIDE SEQUENCE [LARGE SCALE GENOMIC DNA]</scope>
    <source>
        <strain evidence="3">RSF 1966-606</strain>
    </source>
</reference>
<dbReference type="AlphaFoldDB" id="A0A6A4MGJ8"/>
<dbReference type="Gene3D" id="3.40.30.10">
    <property type="entry name" value="Glutaredoxin"/>
    <property type="match status" value="1"/>
</dbReference>
<comment type="caution">
    <text evidence="3">The sequence shown here is derived from an EMBL/GenBank/DDBJ whole genome shotgun (WGS) entry which is preliminary data.</text>
</comment>
<feature type="compositionally biased region" description="Basic and acidic residues" evidence="1">
    <location>
        <begin position="200"/>
        <end position="240"/>
    </location>
</feature>
<sequence>MKTMKGKLLKKLKSIKPIGYLKPDRVLQVYASDGFLENYFPTKSNSKVEIDAIRKEEDANKVNRSIVTVQEPEIIDVSELMRDLESKETEMDDEIDDKENIRPGTAARNASVVPIEMSRKLEAIKEFEELRNGDSKNIPLSEINVENFRRPDLNSCSLFDPNLLAAFEQAVIEVKAQEAERRARMRETNPENIKEEDEENRPFKARKIEENRDPLLDIQENRDPLSESEENRDPLLDFEERCPPGGTDSVVLYTTGLRGIRKTFEDCNSIKFLLDSFRVLYSERDISMHSVFREELWTTLGGKIVPPRLFIKGRYIGGAEVVLTLHEQGKLRPLFKGVPVDWSEGPCDGCAGFRFVVCSNCNGSHKVVSGDAAASSEDCPECNENGLIICPLCC</sequence>
<evidence type="ECO:0000313" key="3">
    <source>
        <dbReference type="EMBL" id="KAE9465447.1"/>
    </source>
</evidence>
<dbReference type="PROSITE" id="PS51354">
    <property type="entry name" value="GLUTAREDOXIN_2"/>
    <property type="match status" value="1"/>
</dbReference>
<organism evidence="3 4">
    <name type="scientific">Rhododendron williamsianum</name>
    <dbReference type="NCBI Taxonomy" id="262921"/>
    <lineage>
        <taxon>Eukaryota</taxon>
        <taxon>Viridiplantae</taxon>
        <taxon>Streptophyta</taxon>
        <taxon>Embryophyta</taxon>
        <taxon>Tracheophyta</taxon>
        <taxon>Spermatophyta</taxon>
        <taxon>Magnoliopsida</taxon>
        <taxon>eudicotyledons</taxon>
        <taxon>Gunneridae</taxon>
        <taxon>Pentapetalae</taxon>
        <taxon>asterids</taxon>
        <taxon>Ericales</taxon>
        <taxon>Ericaceae</taxon>
        <taxon>Ericoideae</taxon>
        <taxon>Rhodoreae</taxon>
        <taxon>Rhododendron</taxon>
    </lineage>
</organism>
<dbReference type="PANTHER" id="PTHR45669:SF28">
    <property type="entry name" value="GLUTAREDOXIN DOMAIN-CONTAINING PROTEIN"/>
    <property type="match status" value="1"/>
</dbReference>
<accession>A0A6A4MGJ8</accession>
<dbReference type="PANTHER" id="PTHR45669">
    <property type="entry name" value="GLUTAREDOXIN DOMAIN-CONTAINING CYSTEINE-RICH PROTEIN CG12206-RELATED"/>
    <property type="match status" value="1"/>
</dbReference>
<proteinExistence type="predicted"/>
<evidence type="ECO:0000256" key="1">
    <source>
        <dbReference type="SAM" id="MobiDB-lite"/>
    </source>
</evidence>
<dbReference type="Pfam" id="PF00462">
    <property type="entry name" value="Glutaredoxin"/>
    <property type="match status" value="1"/>
</dbReference>
<gene>
    <name evidence="3" type="ORF">C3L33_02652</name>
</gene>
<dbReference type="CDD" id="cd03031">
    <property type="entry name" value="GRX_GRX_like"/>
    <property type="match status" value="1"/>
</dbReference>
<dbReference type="OrthoDB" id="423313at2759"/>
<dbReference type="InterPro" id="IPR036249">
    <property type="entry name" value="Thioredoxin-like_sf"/>
</dbReference>
<feature type="non-terminal residue" evidence="3">
    <location>
        <position position="1"/>
    </location>
</feature>
<protein>
    <recommendedName>
        <fullName evidence="2">Glutaredoxin domain-containing protein</fullName>
    </recommendedName>
</protein>
<dbReference type="Pfam" id="PF23733">
    <property type="entry name" value="GRXCR1-2_C"/>
    <property type="match status" value="1"/>
</dbReference>
<dbReference type="InterPro" id="IPR002109">
    <property type="entry name" value="Glutaredoxin"/>
</dbReference>
<dbReference type="SUPFAM" id="SSF52833">
    <property type="entry name" value="Thioredoxin-like"/>
    <property type="match status" value="1"/>
</dbReference>
<feature type="compositionally biased region" description="Basic and acidic residues" evidence="1">
    <location>
        <begin position="182"/>
        <end position="193"/>
    </location>
</feature>
<feature type="domain" description="Glutaredoxin" evidence="2">
    <location>
        <begin position="250"/>
        <end position="316"/>
    </location>
</feature>
<keyword evidence="4" id="KW-1185">Reference proteome</keyword>
<dbReference type="Proteomes" id="UP000428333">
    <property type="component" value="Linkage Group LG02"/>
</dbReference>
<dbReference type="EMBL" id="QEFC01000257">
    <property type="protein sequence ID" value="KAE9465447.1"/>
    <property type="molecule type" value="Genomic_DNA"/>
</dbReference>
<evidence type="ECO:0000259" key="2">
    <source>
        <dbReference type="Pfam" id="PF00462"/>
    </source>
</evidence>
<feature type="region of interest" description="Disordered" evidence="1">
    <location>
        <begin position="182"/>
        <end position="240"/>
    </location>
</feature>
<name>A0A6A4MGJ8_9ERIC</name>
<evidence type="ECO:0000313" key="4">
    <source>
        <dbReference type="Proteomes" id="UP000428333"/>
    </source>
</evidence>